<evidence type="ECO:0000313" key="1">
    <source>
        <dbReference type="EMBL" id="MXR50439.1"/>
    </source>
</evidence>
<dbReference type="EMBL" id="WUUT01000001">
    <property type="protein sequence ID" value="MXR50439.1"/>
    <property type="molecule type" value="Genomic_DNA"/>
</dbReference>
<gene>
    <name evidence="1" type="ORF">GRX03_02310</name>
</gene>
<dbReference type="RefSeq" id="WP_159763168.1">
    <property type="nucleotide sequence ID" value="NZ_WUUT01000001.1"/>
</dbReference>
<evidence type="ECO:0000313" key="2">
    <source>
        <dbReference type="Proteomes" id="UP000466535"/>
    </source>
</evidence>
<accession>A0A6B0TB82</accession>
<organism evidence="1 2">
    <name type="scientific">Halovenus carboxidivorans</name>
    <dbReference type="NCBI Taxonomy" id="2692199"/>
    <lineage>
        <taxon>Archaea</taxon>
        <taxon>Methanobacteriati</taxon>
        <taxon>Methanobacteriota</taxon>
        <taxon>Stenosarchaea group</taxon>
        <taxon>Halobacteria</taxon>
        <taxon>Halobacteriales</taxon>
        <taxon>Haloarculaceae</taxon>
        <taxon>Halovenus</taxon>
    </lineage>
</organism>
<sequence>MARSRALITETEREHIAGEHGDRRKYEAVSRVRSRITDELTTDIDVLETHHPDLLDELRETVCEEE</sequence>
<dbReference type="AlphaFoldDB" id="A0A6B0TB82"/>
<protein>
    <submittedName>
        <fullName evidence="1">Uncharacterized protein</fullName>
    </submittedName>
</protein>
<name>A0A6B0TB82_9EURY</name>
<reference evidence="1 2" key="1">
    <citation type="submission" date="2019-12" db="EMBL/GenBank/DDBJ databases">
        <title>Isolation and characterization of three novel carbon monoxide-oxidizing members of Halobacteria from salione crusts and soils.</title>
        <authorList>
            <person name="Myers M.R."/>
            <person name="King G.M."/>
        </authorList>
    </citation>
    <scope>NUCLEOTIDE SEQUENCE [LARGE SCALE GENOMIC DNA]</scope>
    <source>
        <strain evidence="1 2">WSH3</strain>
    </source>
</reference>
<keyword evidence="2" id="KW-1185">Reference proteome</keyword>
<dbReference type="OrthoDB" id="186537at2157"/>
<proteinExistence type="predicted"/>
<dbReference type="Proteomes" id="UP000466535">
    <property type="component" value="Unassembled WGS sequence"/>
</dbReference>
<comment type="caution">
    <text evidence="1">The sequence shown here is derived from an EMBL/GenBank/DDBJ whole genome shotgun (WGS) entry which is preliminary data.</text>
</comment>